<gene>
    <name evidence="1" type="ORF">Afil01_19450</name>
</gene>
<dbReference type="Proteomes" id="UP001165079">
    <property type="component" value="Unassembled WGS sequence"/>
</dbReference>
<keyword evidence="2" id="KW-1185">Reference proteome</keyword>
<dbReference type="AlphaFoldDB" id="A0A9W6W8M9"/>
<evidence type="ECO:0000313" key="1">
    <source>
        <dbReference type="EMBL" id="GLZ77138.1"/>
    </source>
</evidence>
<accession>A0A9W6W8M9</accession>
<dbReference type="RefSeq" id="WP_285662268.1">
    <property type="nucleotide sequence ID" value="NZ_BSTX01000001.1"/>
</dbReference>
<reference evidence="1" key="1">
    <citation type="submission" date="2023-03" db="EMBL/GenBank/DDBJ databases">
        <title>Actinorhabdospora filicis NBRC 111898.</title>
        <authorList>
            <person name="Ichikawa N."/>
            <person name="Sato H."/>
            <person name="Tonouchi N."/>
        </authorList>
    </citation>
    <scope>NUCLEOTIDE SEQUENCE</scope>
    <source>
        <strain evidence="1">NBRC 111898</strain>
    </source>
</reference>
<proteinExistence type="predicted"/>
<sequence length="201" mass="20990">MNRARVLIIAAALAVAATAIYLYKTRTVESAPSVTIPTPPGRDGLSGRIFQCDEMTAATVTAYLPDAKRADQLLCVWEGHDADGREVKVGISHDNLAIQGGRDGGRSWRDSLDVTMSSVNGCTAPPGGRRVTEVEVTAPGFAYKGGCLTEIAGRNLIIAVATDEYALSVTVSVPSDDDRPKQELADMAATVLGDAAASLAA</sequence>
<organism evidence="1 2">
    <name type="scientific">Actinorhabdospora filicis</name>
    <dbReference type="NCBI Taxonomy" id="1785913"/>
    <lineage>
        <taxon>Bacteria</taxon>
        <taxon>Bacillati</taxon>
        <taxon>Actinomycetota</taxon>
        <taxon>Actinomycetes</taxon>
        <taxon>Micromonosporales</taxon>
        <taxon>Micromonosporaceae</taxon>
        <taxon>Actinorhabdospora</taxon>
    </lineage>
</organism>
<evidence type="ECO:0000313" key="2">
    <source>
        <dbReference type="Proteomes" id="UP001165079"/>
    </source>
</evidence>
<name>A0A9W6W8M9_9ACTN</name>
<protein>
    <submittedName>
        <fullName evidence="1">Uncharacterized protein</fullName>
    </submittedName>
</protein>
<dbReference type="EMBL" id="BSTX01000001">
    <property type="protein sequence ID" value="GLZ77138.1"/>
    <property type="molecule type" value="Genomic_DNA"/>
</dbReference>
<comment type="caution">
    <text evidence="1">The sequence shown here is derived from an EMBL/GenBank/DDBJ whole genome shotgun (WGS) entry which is preliminary data.</text>
</comment>